<dbReference type="PATRIC" id="fig|1206767.3.peg.2154"/>
<dbReference type="GO" id="GO:0052693">
    <property type="term" value="F:epoxyqueuosine reductase activity"/>
    <property type="evidence" value="ECO:0007669"/>
    <property type="project" value="TreeGrafter"/>
</dbReference>
<dbReference type="PANTHER" id="PTHR30002">
    <property type="entry name" value="EPOXYQUEUOSINE REDUCTASE"/>
    <property type="match status" value="1"/>
</dbReference>
<dbReference type="GO" id="GO:0046872">
    <property type="term" value="F:metal ion binding"/>
    <property type="evidence" value="ECO:0007669"/>
    <property type="project" value="UniProtKB-KW"/>
</dbReference>
<dbReference type="EMBL" id="ALAO01000175">
    <property type="protein sequence ID" value="EKO39084.1"/>
    <property type="molecule type" value="Genomic_DNA"/>
</dbReference>
<dbReference type="Pfam" id="PF00037">
    <property type="entry name" value="Fer4"/>
    <property type="match status" value="1"/>
</dbReference>
<evidence type="ECO:0000313" key="8">
    <source>
        <dbReference type="Proteomes" id="UP000006272"/>
    </source>
</evidence>
<dbReference type="InterPro" id="IPR004453">
    <property type="entry name" value="QueG"/>
</dbReference>
<dbReference type="PROSITE" id="PS51379">
    <property type="entry name" value="4FE4S_FER_2"/>
    <property type="match status" value="1"/>
</dbReference>
<feature type="region of interest" description="Disordered" evidence="5">
    <location>
        <begin position="1"/>
        <end position="21"/>
    </location>
</feature>
<evidence type="ECO:0000256" key="5">
    <source>
        <dbReference type="SAM" id="MobiDB-lite"/>
    </source>
</evidence>
<keyword evidence="3" id="KW-0408">Iron</keyword>
<dbReference type="InterPro" id="IPR017896">
    <property type="entry name" value="4Fe4S_Fe-S-bd"/>
</dbReference>
<accession>K6GDC9</accession>
<organism evidence="7 8">
    <name type="scientific">Solidesulfovibrio magneticus str. Maddingley MBC34</name>
    <dbReference type="NCBI Taxonomy" id="1206767"/>
    <lineage>
        <taxon>Bacteria</taxon>
        <taxon>Pseudomonadati</taxon>
        <taxon>Thermodesulfobacteriota</taxon>
        <taxon>Desulfovibrionia</taxon>
        <taxon>Desulfovibrionales</taxon>
        <taxon>Desulfovibrionaceae</taxon>
        <taxon>Solidesulfovibrio</taxon>
    </lineage>
</organism>
<dbReference type="Gene3D" id="3.30.70.20">
    <property type="match status" value="1"/>
</dbReference>
<evidence type="ECO:0000256" key="3">
    <source>
        <dbReference type="ARBA" id="ARBA00023004"/>
    </source>
</evidence>
<protein>
    <submittedName>
        <fullName evidence="7">Putative Fe-S protein</fullName>
    </submittedName>
</protein>
<keyword evidence="4" id="KW-0411">Iron-sulfur</keyword>
<dbReference type="PANTHER" id="PTHR30002:SF4">
    <property type="entry name" value="EPOXYQUEUOSINE REDUCTASE"/>
    <property type="match status" value="1"/>
</dbReference>
<evidence type="ECO:0000313" key="7">
    <source>
        <dbReference type="EMBL" id="EKO39084.1"/>
    </source>
</evidence>
<evidence type="ECO:0000256" key="4">
    <source>
        <dbReference type="ARBA" id="ARBA00023014"/>
    </source>
</evidence>
<dbReference type="InterPro" id="IPR017900">
    <property type="entry name" value="4Fe4S_Fe_S_CS"/>
</dbReference>
<feature type="domain" description="4Fe-4S ferredoxin-type" evidence="6">
    <location>
        <begin position="180"/>
        <end position="209"/>
    </location>
</feature>
<evidence type="ECO:0000256" key="1">
    <source>
        <dbReference type="ARBA" id="ARBA00022485"/>
    </source>
</evidence>
<dbReference type="GO" id="GO:0008616">
    <property type="term" value="P:tRNA queuosine(34) biosynthetic process"/>
    <property type="evidence" value="ECO:0007669"/>
    <property type="project" value="InterPro"/>
</dbReference>
<dbReference type="AlphaFoldDB" id="K6GDC9"/>
<evidence type="ECO:0000256" key="2">
    <source>
        <dbReference type="ARBA" id="ARBA00022723"/>
    </source>
</evidence>
<keyword evidence="1" id="KW-0004">4Fe-4S</keyword>
<gene>
    <name evidence="7" type="ORF">B193_2211</name>
</gene>
<sequence length="333" mass="37455">MVRNDESHRPPPDNPPTVSPKQLTAADLRQLCLEAGADDVGFVDIGRPALDHERNDILAAYPRTRTIICLVIRLNPENMRSQARHISSDEFHHATGAVATVGRTILRRLNALGVRGAIEPADFPMDMGRFPGKIWYVSHKIMAVEGGLGHMGLNRLVIHPQFGSCIRMTSLLIDTPLDVYGSPLEQSLCDRCGLCLSVCPVGAIKRNAPFDFMACMTHAYRDNFAGFMDMLDSLLRSPDMDAFRQRFSDRETASMWQSLMYKMNYRCGYCMAVCPAGQAGNFCGSKKEFLQEVLLPLKNRKEQVYVMADTDAEKRARTNPNKEIRRIVFSIRR</sequence>
<name>K6GDC9_9BACT</name>
<dbReference type="Proteomes" id="UP000006272">
    <property type="component" value="Unassembled WGS sequence"/>
</dbReference>
<evidence type="ECO:0000259" key="6">
    <source>
        <dbReference type="PROSITE" id="PS51379"/>
    </source>
</evidence>
<proteinExistence type="predicted"/>
<feature type="compositionally biased region" description="Basic and acidic residues" evidence="5">
    <location>
        <begin position="1"/>
        <end position="11"/>
    </location>
</feature>
<dbReference type="SUPFAM" id="SSF54862">
    <property type="entry name" value="4Fe-4S ferredoxins"/>
    <property type="match status" value="1"/>
</dbReference>
<dbReference type="PROSITE" id="PS00198">
    <property type="entry name" value="4FE4S_FER_1"/>
    <property type="match status" value="1"/>
</dbReference>
<comment type="caution">
    <text evidence="7">The sequence shown here is derived from an EMBL/GenBank/DDBJ whole genome shotgun (WGS) entry which is preliminary data.</text>
</comment>
<keyword evidence="2" id="KW-0479">Metal-binding</keyword>
<dbReference type="GO" id="GO:0051539">
    <property type="term" value="F:4 iron, 4 sulfur cluster binding"/>
    <property type="evidence" value="ECO:0007669"/>
    <property type="project" value="UniProtKB-KW"/>
</dbReference>
<reference evidence="7 8" key="1">
    <citation type="submission" date="2012-07" db="EMBL/GenBank/DDBJ databases">
        <title>Draft genome sequence of Desulfovibrio magneticus str. Maddingley MBC34 obtained from a metagenomic sequence of a methanogenic enrichment isolated from coal-seam formation water in Victoria, Australia.</title>
        <authorList>
            <person name="Greenfield P."/>
            <person name="Hendry P."/>
            <person name="Li D."/>
            <person name="Rosewarne C.P."/>
            <person name="Tran-Dinh N."/>
            <person name="Elbourne L.D.H."/>
            <person name="Paulsen I.T."/>
            <person name="Midgley D.J."/>
        </authorList>
    </citation>
    <scope>NUCLEOTIDE SEQUENCE [LARGE SCALE GENOMIC DNA]</scope>
    <source>
        <strain evidence="8">Maddingley MBC34</strain>
    </source>
</reference>